<evidence type="ECO:0000256" key="2">
    <source>
        <dbReference type="SAM" id="Phobius"/>
    </source>
</evidence>
<protein>
    <submittedName>
        <fullName evidence="3">Uncharacterized protein</fullName>
    </submittedName>
</protein>
<accession>A0A543HZH8</accession>
<feature type="region of interest" description="Disordered" evidence="1">
    <location>
        <begin position="275"/>
        <end position="298"/>
    </location>
</feature>
<dbReference type="Proteomes" id="UP000316747">
    <property type="component" value="Unassembled WGS sequence"/>
</dbReference>
<evidence type="ECO:0000256" key="1">
    <source>
        <dbReference type="SAM" id="MobiDB-lite"/>
    </source>
</evidence>
<proteinExistence type="predicted"/>
<feature type="transmembrane region" description="Helical" evidence="2">
    <location>
        <begin position="54"/>
        <end position="71"/>
    </location>
</feature>
<dbReference type="AlphaFoldDB" id="A0A543HZH8"/>
<feature type="transmembrane region" description="Helical" evidence="2">
    <location>
        <begin position="104"/>
        <end position="125"/>
    </location>
</feature>
<keyword evidence="4" id="KW-1185">Reference proteome</keyword>
<keyword evidence="2" id="KW-0472">Membrane</keyword>
<dbReference type="EMBL" id="VFPM01000001">
    <property type="protein sequence ID" value="TQM63746.1"/>
    <property type="molecule type" value="Genomic_DNA"/>
</dbReference>
<keyword evidence="2" id="KW-1133">Transmembrane helix</keyword>
<reference evidence="3 4" key="1">
    <citation type="submission" date="2019-06" db="EMBL/GenBank/DDBJ databases">
        <title>Genome sequencing of plant associated microbes to promote plant fitness in Sorghum bicolor and Oryza sativa.</title>
        <authorList>
            <person name="Coleman-Derr D."/>
        </authorList>
    </citation>
    <scope>NUCLEOTIDE SEQUENCE [LARGE SCALE GENOMIC DNA]</scope>
    <source>
        <strain evidence="3 4">KV-663</strain>
    </source>
</reference>
<sequence>MKRSVPARGLRAAYGLTAGTIVLMVVVSAGGVLGSGGLYQDNPLITATFRGQDWVTLLVAVPLLGVGLMLERRGSLGGRLLWLAMLFNAMYSYLFYAVGAAFNVFFLLYVAIFGMAAYALLFAVLRMDFSPLSGPTGSRTVRGIAISYTLLVGASLGLLWTGMSLSYLATGAVPAPILASGHPTGVVFAIDLVFIVPPMLMSAVWLIRRAPPGWILATLMSVSGTVYTLSLSAASVSVVVAGAGTSAELPIWAALTLFGASVSWLLLARLPTGGLTQADGPPQGTRQTREPPDGRLPA</sequence>
<keyword evidence="2" id="KW-0812">Transmembrane</keyword>
<feature type="transmembrane region" description="Helical" evidence="2">
    <location>
        <begin position="80"/>
        <end position="98"/>
    </location>
</feature>
<evidence type="ECO:0000313" key="3">
    <source>
        <dbReference type="EMBL" id="TQM63746.1"/>
    </source>
</evidence>
<evidence type="ECO:0000313" key="4">
    <source>
        <dbReference type="Proteomes" id="UP000316747"/>
    </source>
</evidence>
<organism evidence="3 4">
    <name type="scientific">Humibacillus xanthopallidus</name>
    <dbReference type="NCBI Taxonomy" id="412689"/>
    <lineage>
        <taxon>Bacteria</taxon>
        <taxon>Bacillati</taxon>
        <taxon>Actinomycetota</taxon>
        <taxon>Actinomycetes</taxon>
        <taxon>Micrococcales</taxon>
        <taxon>Intrasporangiaceae</taxon>
        <taxon>Humibacillus</taxon>
    </lineage>
</organism>
<feature type="transmembrane region" description="Helical" evidence="2">
    <location>
        <begin position="185"/>
        <end position="207"/>
    </location>
</feature>
<comment type="caution">
    <text evidence="3">The sequence shown here is derived from an EMBL/GenBank/DDBJ whole genome shotgun (WGS) entry which is preliminary data.</text>
</comment>
<gene>
    <name evidence="3" type="ORF">FBY41_0092</name>
</gene>
<feature type="compositionally biased region" description="Basic and acidic residues" evidence="1">
    <location>
        <begin position="287"/>
        <end position="298"/>
    </location>
</feature>
<feature type="transmembrane region" description="Helical" evidence="2">
    <location>
        <begin position="249"/>
        <end position="267"/>
    </location>
</feature>
<name>A0A543HZH8_9MICO</name>
<feature type="transmembrane region" description="Helical" evidence="2">
    <location>
        <begin position="214"/>
        <end position="243"/>
    </location>
</feature>
<feature type="transmembrane region" description="Helical" evidence="2">
    <location>
        <begin position="145"/>
        <end position="165"/>
    </location>
</feature>
<feature type="transmembrane region" description="Helical" evidence="2">
    <location>
        <begin position="12"/>
        <end position="34"/>
    </location>
</feature>